<proteinExistence type="predicted"/>
<dbReference type="AlphaFoldDB" id="A0A9P4MAY5"/>
<evidence type="ECO:0008006" key="5">
    <source>
        <dbReference type="Google" id="ProtNLM"/>
    </source>
</evidence>
<evidence type="ECO:0000256" key="2">
    <source>
        <dbReference type="SAM" id="Phobius"/>
    </source>
</evidence>
<feature type="region of interest" description="Disordered" evidence="1">
    <location>
        <begin position="59"/>
        <end position="78"/>
    </location>
</feature>
<dbReference type="OrthoDB" id="2093409at2759"/>
<dbReference type="CDD" id="cd22903">
    <property type="entry name" value="NI9M"/>
    <property type="match status" value="1"/>
</dbReference>
<organism evidence="3 4">
    <name type="scientific">Rhizodiscina lignyota</name>
    <dbReference type="NCBI Taxonomy" id="1504668"/>
    <lineage>
        <taxon>Eukaryota</taxon>
        <taxon>Fungi</taxon>
        <taxon>Dikarya</taxon>
        <taxon>Ascomycota</taxon>
        <taxon>Pezizomycotina</taxon>
        <taxon>Dothideomycetes</taxon>
        <taxon>Pleosporomycetidae</taxon>
        <taxon>Aulographales</taxon>
        <taxon>Rhizodiscinaceae</taxon>
        <taxon>Rhizodiscina</taxon>
    </lineage>
</organism>
<keyword evidence="2" id="KW-0472">Membrane</keyword>
<evidence type="ECO:0000256" key="1">
    <source>
        <dbReference type="SAM" id="MobiDB-lite"/>
    </source>
</evidence>
<sequence length="78" mass="8841">MSNLRFVNSPLRYLRYHFHANPAIAWSISVGLVGPVLMVVVPPIRLRYFNDGPRARVPSTYPLPPGPRKIPQGYDDPE</sequence>
<evidence type="ECO:0000313" key="3">
    <source>
        <dbReference type="EMBL" id="KAF2104548.1"/>
    </source>
</evidence>
<name>A0A9P4MAY5_9PEZI</name>
<accession>A0A9P4MAY5</accession>
<keyword evidence="2" id="KW-1133">Transmembrane helix</keyword>
<dbReference type="InterPro" id="IPR039961">
    <property type="entry name" value="Nuo9.5"/>
</dbReference>
<dbReference type="EMBL" id="ML978121">
    <property type="protein sequence ID" value="KAF2104548.1"/>
    <property type="molecule type" value="Genomic_DNA"/>
</dbReference>
<dbReference type="PANTHER" id="PTHR38488:SF1">
    <property type="entry name" value="OXIDOREDUCTASE 9.5 KDA SUBUNIT, PUTATIVE (AFU_ORTHOLOGUE AFUA_5G08980)-RELATED"/>
    <property type="match status" value="1"/>
</dbReference>
<gene>
    <name evidence="3" type="ORF">NA57DRAFT_70752</name>
</gene>
<feature type="transmembrane region" description="Helical" evidence="2">
    <location>
        <begin position="23"/>
        <end position="44"/>
    </location>
</feature>
<comment type="caution">
    <text evidence="3">The sequence shown here is derived from an EMBL/GenBank/DDBJ whole genome shotgun (WGS) entry which is preliminary data.</text>
</comment>
<evidence type="ECO:0000313" key="4">
    <source>
        <dbReference type="Proteomes" id="UP000799772"/>
    </source>
</evidence>
<dbReference type="Proteomes" id="UP000799772">
    <property type="component" value="Unassembled WGS sequence"/>
</dbReference>
<keyword evidence="4" id="KW-1185">Reference proteome</keyword>
<protein>
    <recommendedName>
        <fullName evidence="5">NADH-ubiquinone oxidoreductase 9.5 kDa subunit</fullName>
    </recommendedName>
</protein>
<keyword evidence="2" id="KW-0812">Transmembrane</keyword>
<reference evidence="3" key="1">
    <citation type="journal article" date="2020" name="Stud. Mycol.">
        <title>101 Dothideomycetes genomes: a test case for predicting lifestyles and emergence of pathogens.</title>
        <authorList>
            <person name="Haridas S."/>
            <person name="Albert R."/>
            <person name="Binder M."/>
            <person name="Bloem J."/>
            <person name="Labutti K."/>
            <person name="Salamov A."/>
            <person name="Andreopoulos B."/>
            <person name="Baker S."/>
            <person name="Barry K."/>
            <person name="Bills G."/>
            <person name="Bluhm B."/>
            <person name="Cannon C."/>
            <person name="Castanera R."/>
            <person name="Culley D."/>
            <person name="Daum C."/>
            <person name="Ezra D."/>
            <person name="Gonzalez J."/>
            <person name="Henrissat B."/>
            <person name="Kuo A."/>
            <person name="Liang C."/>
            <person name="Lipzen A."/>
            <person name="Lutzoni F."/>
            <person name="Magnuson J."/>
            <person name="Mondo S."/>
            <person name="Nolan M."/>
            <person name="Ohm R."/>
            <person name="Pangilinan J."/>
            <person name="Park H.-J."/>
            <person name="Ramirez L."/>
            <person name="Alfaro M."/>
            <person name="Sun H."/>
            <person name="Tritt A."/>
            <person name="Yoshinaga Y."/>
            <person name="Zwiers L.-H."/>
            <person name="Turgeon B."/>
            <person name="Goodwin S."/>
            <person name="Spatafora J."/>
            <person name="Crous P."/>
            <person name="Grigoriev I."/>
        </authorList>
    </citation>
    <scope>NUCLEOTIDE SEQUENCE</scope>
    <source>
        <strain evidence="3">CBS 133067</strain>
    </source>
</reference>
<dbReference type="PANTHER" id="PTHR38488">
    <property type="entry name" value="OXIDOREDUCTASE 9.5 KDA SUBUNIT, PUTATIVE (AFU_ORTHOLOGUE AFUA_5G08980)-RELATED"/>
    <property type="match status" value="1"/>
</dbReference>